<sequence>MNKQEFVDAIRLVVSKSAIEATVESMEAPPGRRPPQELVERSEWYRSLSENDRLMVSRAVSESVHEAVFGFLCVLDGVRSISDIDETNQLTLNKGMGKNAIQLNSEDGEYLHDLYNAV</sequence>
<name>A0ABW4XR28_9GAMM</name>
<gene>
    <name evidence="1" type="ORF">ACFSJ3_16610</name>
</gene>
<evidence type="ECO:0000313" key="2">
    <source>
        <dbReference type="Proteomes" id="UP001597380"/>
    </source>
</evidence>
<accession>A0ABW4XR28</accession>
<organism evidence="1 2">
    <name type="scientific">Corallincola platygyrae</name>
    <dbReference type="NCBI Taxonomy" id="1193278"/>
    <lineage>
        <taxon>Bacteria</taxon>
        <taxon>Pseudomonadati</taxon>
        <taxon>Pseudomonadota</taxon>
        <taxon>Gammaproteobacteria</taxon>
        <taxon>Alteromonadales</taxon>
        <taxon>Psychromonadaceae</taxon>
        <taxon>Corallincola</taxon>
    </lineage>
</organism>
<comment type="caution">
    <text evidence="1">The sequence shown here is derived from an EMBL/GenBank/DDBJ whole genome shotgun (WGS) entry which is preliminary data.</text>
</comment>
<dbReference type="Proteomes" id="UP001597380">
    <property type="component" value="Unassembled WGS sequence"/>
</dbReference>
<protein>
    <submittedName>
        <fullName evidence="1">Uncharacterized protein</fullName>
    </submittedName>
</protein>
<dbReference type="RefSeq" id="WP_345341715.1">
    <property type="nucleotide sequence ID" value="NZ_BAABLI010000030.1"/>
</dbReference>
<keyword evidence="2" id="KW-1185">Reference proteome</keyword>
<proteinExistence type="predicted"/>
<reference evidence="2" key="1">
    <citation type="journal article" date="2019" name="Int. J. Syst. Evol. Microbiol.">
        <title>The Global Catalogue of Microorganisms (GCM) 10K type strain sequencing project: providing services to taxonomists for standard genome sequencing and annotation.</title>
        <authorList>
            <consortium name="The Broad Institute Genomics Platform"/>
            <consortium name="The Broad Institute Genome Sequencing Center for Infectious Disease"/>
            <person name="Wu L."/>
            <person name="Ma J."/>
        </authorList>
    </citation>
    <scope>NUCLEOTIDE SEQUENCE [LARGE SCALE GENOMIC DNA]</scope>
    <source>
        <strain evidence="2">CGMCC 1.10992</strain>
    </source>
</reference>
<dbReference type="EMBL" id="JBHUHT010000026">
    <property type="protein sequence ID" value="MFD2097614.1"/>
    <property type="molecule type" value="Genomic_DNA"/>
</dbReference>
<evidence type="ECO:0000313" key="1">
    <source>
        <dbReference type="EMBL" id="MFD2097614.1"/>
    </source>
</evidence>